<feature type="region of interest" description="Disordered" evidence="1">
    <location>
        <begin position="48"/>
        <end position="71"/>
    </location>
</feature>
<accession>A0ABR3WPE2</accession>
<feature type="compositionally biased region" description="Polar residues" evidence="1">
    <location>
        <begin position="246"/>
        <end position="255"/>
    </location>
</feature>
<feature type="compositionally biased region" description="Acidic residues" evidence="1">
    <location>
        <begin position="51"/>
        <end position="60"/>
    </location>
</feature>
<dbReference type="PANTHER" id="PTHR46411:SF4">
    <property type="entry name" value="AAA+ ATPASE DOMAIN-CONTAINING PROTEIN"/>
    <property type="match status" value="1"/>
</dbReference>
<proteinExistence type="predicted"/>
<dbReference type="EMBL" id="JAWRVE010000061">
    <property type="protein sequence ID" value="KAL1865531.1"/>
    <property type="molecule type" value="Genomic_DNA"/>
</dbReference>
<organism evidence="2 3">
    <name type="scientific">Diaporthe australafricana</name>
    <dbReference type="NCBI Taxonomy" id="127596"/>
    <lineage>
        <taxon>Eukaryota</taxon>
        <taxon>Fungi</taxon>
        <taxon>Dikarya</taxon>
        <taxon>Ascomycota</taxon>
        <taxon>Pezizomycotina</taxon>
        <taxon>Sordariomycetes</taxon>
        <taxon>Sordariomycetidae</taxon>
        <taxon>Diaporthales</taxon>
        <taxon>Diaporthaceae</taxon>
        <taxon>Diaporthe</taxon>
    </lineage>
</organism>
<keyword evidence="3" id="KW-1185">Reference proteome</keyword>
<sequence>MNDKAAQCSGPLQSEGDGVAQSELKDINVQLKMMYKEIKYATNLIRRDAGDESDSEDPEQGETSAAAVTAEVVTAEVEEAAAWGSQAGKQPDNEENADSFVYKVEYRDMDDSRKVLQTQILKQPFELGRDTSNPGKRPAEDKEQTIAQISTSVFIHHRDLKKRVQAGFLDHPGVDIQQSMELKSQPLINALREIVKYYPGVNLDKESVSLPEPFCILGHYMQELGAFRDRLEQDSKGAEKDEAEGDSSNKSTTTRYPEDKEHDTMQMASRHITMMLSFLRSNIYKQKLEEEQARHECADPTCTFPMLWLLYKPGSTVFVDSAGKTEA</sequence>
<feature type="region of interest" description="Disordered" evidence="1">
    <location>
        <begin position="1"/>
        <end position="22"/>
    </location>
</feature>
<evidence type="ECO:0000313" key="2">
    <source>
        <dbReference type="EMBL" id="KAL1865531.1"/>
    </source>
</evidence>
<protein>
    <submittedName>
        <fullName evidence="2">Uncharacterized protein</fullName>
    </submittedName>
</protein>
<reference evidence="2 3" key="1">
    <citation type="journal article" date="2024" name="IMA Fungus">
        <title>IMA Genome - F19 : A genome assembly and annotation guide to empower mycologists, including annotated draft genome sequences of Ceratocystis pirilliformis, Diaporthe australafricana, Fusarium ophioides, Paecilomyces lecythidis, and Sporothrix stenoceras.</title>
        <authorList>
            <person name="Aylward J."/>
            <person name="Wilson A.M."/>
            <person name="Visagie C.M."/>
            <person name="Spraker J."/>
            <person name="Barnes I."/>
            <person name="Buitendag C."/>
            <person name="Ceriani C."/>
            <person name="Del Mar Angel L."/>
            <person name="du Plessis D."/>
            <person name="Fuchs T."/>
            <person name="Gasser K."/>
            <person name="Kramer D."/>
            <person name="Li W."/>
            <person name="Munsamy K."/>
            <person name="Piso A."/>
            <person name="Price J.L."/>
            <person name="Sonnekus B."/>
            <person name="Thomas C."/>
            <person name="van der Nest A."/>
            <person name="van Dijk A."/>
            <person name="van Heerden A."/>
            <person name="van Vuuren N."/>
            <person name="Yilmaz N."/>
            <person name="Duong T.A."/>
            <person name="van der Merwe N.A."/>
            <person name="Wingfield M.J."/>
            <person name="Wingfield B.D."/>
        </authorList>
    </citation>
    <scope>NUCLEOTIDE SEQUENCE [LARGE SCALE GENOMIC DNA]</scope>
    <source>
        <strain evidence="2 3">CMW 18300</strain>
    </source>
</reference>
<feature type="region of interest" description="Disordered" evidence="1">
    <location>
        <begin position="234"/>
        <end position="264"/>
    </location>
</feature>
<evidence type="ECO:0000256" key="1">
    <source>
        <dbReference type="SAM" id="MobiDB-lite"/>
    </source>
</evidence>
<evidence type="ECO:0000313" key="3">
    <source>
        <dbReference type="Proteomes" id="UP001583177"/>
    </source>
</evidence>
<name>A0ABR3WPE2_9PEZI</name>
<dbReference type="PANTHER" id="PTHR46411">
    <property type="entry name" value="FAMILY ATPASE, PUTATIVE-RELATED"/>
    <property type="match status" value="1"/>
</dbReference>
<gene>
    <name evidence="2" type="ORF">Daus18300_007176</name>
</gene>
<comment type="caution">
    <text evidence="2">The sequence shown here is derived from an EMBL/GenBank/DDBJ whole genome shotgun (WGS) entry which is preliminary data.</text>
</comment>
<dbReference type="Proteomes" id="UP001583177">
    <property type="component" value="Unassembled WGS sequence"/>
</dbReference>